<name>A0ABS2VUH8_STRAS</name>
<evidence type="ECO:0000313" key="2">
    <source>
        <dbReference type="EMBL" id="MBN0046788.1"/>
    </source>
</evidence>
<sequence length="83" mass="9103">MLRRLGQQCWFRLGPEDDAAIRRLMAELAAEHRRPAPGYAGVLRCLLYVLVVRAARPPGPRPAPSPPRTPAGAPEPWPRSSPG</sequence>
<dbReference type="RefSeq" id="WP_205384927.1">
    <property type="nucleotide sequence ID" value="NZ_JAFFZS010000018.1"/>
</dbReference>
<evidence type="ECO:0000313" key="3">
    <source>
        <dbReference type="Proteomes" id="UP000788262"/>
    </source>
</evidence>
<evidence type="ECO:0000256" key="1">
    <source>
        <dbReference type="SAM" id="MobiDB-lite"/>
    </source>
</evidence>
<dbReference type="Proteomes" id="UP000788262">
    <property type="component" value="Unassembled WGS sequence"/>
</dbReference>
<accession>A0ABS2VUH8</accession>
<comment type="caution">
    <text evidence="2">The sequence shown here is derived from an EMBL/GenBank/DDBJ whole genome shotgun (WGS) entry which is preliminary data.</text>
</comment>
<feature type="region of interest" description="Disordered" evidence="1">
    <location>
        <begin position="57"/>
        <end position="83"/>
    </location>
</feature>
<evidence type="ECO:0008006" key="4">
    <source>
        <dbReference type="Google" id="ProtNLM"/>
    </source>
</evidence>
<protein>
    <recommendedName>
        <fullName evidence="4">Thiopeptide-type bacteriocin biosynthesis domain-containing protein</fullName>
    </recommendedName>
</protein>
<reference evidence="2 3" key="1">
    <citation type="submission" date="2021-02" db="EMBL/GenBank/DDBJ databases">
        <title>Whole genome sequencing of Streptomyces actuosus VRA1.</title>
        <authorList>
            <person name="Sen G."/>
            <person name="Sen A."/>
        </authorList>
    </citation>
    <scope>NUCLEOTIDE SEQUENCE [LARGE SCALE GENOMIC DNA]</scope>
    <source>
        <strain evidence="2 3">VRA1</strain>
    </source>
</reference>
<dbReference type="EMBL" id="JAFFZS010000018">
    <property type="protein sequence ID" value="MBN0046788.1"/>
    <property type="molecule type" value="Genomic_DNA"/>
</dbReference>
<proteinExistence type="predicted"/>
<organism evidence="2 3">
    <name type="scientific">Streptomyces actuosus</name>
    <dbReference type="NCBI Taxonomy" id="1885"/>
    <lineage>
        <taxon>Bacteria</taxon>
        <taxon>Bacillati</taxon>
        <taxon>Actinomycetota</taxon>
        <taxon>Actinomycetes</taxon>
        <taxon>Kitasatosporales</taxon>
        <taxon>Streptomycetaceae</taxon>
        <taxon>Streptomyces</taxon>
    </lineage>
</organism>
<gene>
    <name evidence="2" type="ORF">JS756_22285</name>
</gene>
<keyword evidence="3" id="KW-1185">Reference proteome</keyword>